<name>A0A8J2KVN4_9HEXA</name>
<feature type="non-terminal residue" evidence="1">
    <location>
        <position position="158"/>
    </location>
</feature>
<dbReference type="EMBL" id="CAJVCH010485587">
    <property type="protein sequence ID" value="CAG7820641.1"/>
    <property type="molecule type" value="Genomic_DNA"/>
</dbReference>
<accession>A0A8J2KVN4</accession>
<keyword evidence="2" id="KW-1185">Reference proteome</keyword>
<sequence length="158" mass="17296">MKEETFVGLFPSAFEIAEAVFSENASWLNDSAKRKELLKTECERTFNEKWVNINKDKRDAWVQFILSLSIASVALVAQGVTVPVAMATGASVGTAALIATATAKIAQDFVSAAAAAFDVERTPASSESNAKKNQKNPSDWHVFCIAKTYRLVHRVTRK</sequence>
<dbReference type="AlphaFoldDB" id="A0A8J2KVN4"/>
<comment type="caution">
    <text evidence="1">The sequence shown here is derived from an EMBL/GenBank/DDBJ whole genome shotgun (WGS) entry which is preliminary data.</text>
</comment>
<proteinExistence type="predicted"/>
<dbReference type="Proteomes" id="UP000708208">
    <property type="component" value="Unassembled WGS sequence"/>
</dbReference>
<protein>
    <submittedName>
        <fullName evidence="1">Uncharacterized protein</fullName>
    </submittedName>
</protein>
<organism evidence="1 2">
    <name type="scientific">Allacma fusca</name>
    <dbReference type="NCBI Taxonomy" id="39272"/>
    <lineage>
        <taxon>Eukaryota</taxon>
        <taxon>Metazoa</taxon>
        <taxon>Ecdysozoa</taxon>
        <taxon>Arthropoda</taxon>
        <taxon>Hexapoda</taxon>
        <taxon>Collembola</taxon>
        <taxon>Symphypleona</taxon>
        <taxon>Sminthuridae</taxon>
        <taxon>Allacma</taxon>
    </lineage>
</organism>
<reference evidence="1" key="1">
    <citation type="submission" date="2021-06" db="EMBL/GenBank/DDBJ databases">
        <authorList>
            <person name="Hodson N. C."/>
            <person name="Mongue J. A."/>
            <person name="Jaron S. K."/>
        </authorList>
    </citation>
    <scope>NUCLEOTIDE SEQUENCE</scope>
</reference>
<evidence type="ECO:0000313" key="1">
    <source>
        <dbReference type="EMBL" id="CAG7820641.1"/>
    </source>
</evidence>
<gene>
    <name evidence="1" type="ORF">AFUS01_LOCUS31025</name>
</gene>
<evidence type="ECO:0000313" key="2">
    <source>
        <dbReference type="Proteomes" id="UP000708208"/>
    </source>
</evidence>